<evidence type="ECO:0000313" key="10">
    <source>
        <dbReference type="Proteomes" id="UP000298663"/>
    </source>
</evidence>
<sequence>MLSTSRHQQPRKRQNPAPREAEDSRATAKKSGMIDANFKKELEAARERVENLYTFQDCKIGRGTYGHVYKAIPKNPDPARLHQVFALKLIDGQGFSMSACREIALLRELRHPNLIRLQRIFLSPVDRKVWLLLDFAEHDLWHIIKYHRNAKTKKQAVIVPKSMVKSLRDLKPANILVMGEGPGVERGRVKIADMGFARIFHNPLKPLAELDPVVVTFWYRAPELLLGAKHYTKAIDIWAIGCIFAELLTSEPVFFCKDEDIKASSPYHQEQLDRIFHVMGYPGENDWPDLRRMPHYAKLQHDFKRQTYVHCCLQKYMERHRIRCDTKEFALLQKLLIMDPNRRITAQDSLSDPYFFEDPKPTDDVFAKCEIPYPKRDFITQDNEEKNASSKLQTAPQHQLMEPATKKMRGAPPTQQMTQGQFDPSIKMEIKMEMPPGQPMHSAMYATGAPPDYATATSQHSQNPQQSAVTSTFEQQQQQPPMMMAGGMNVGPPGGPYGGPPMNAGQGLGGMFQQQPQIVMQQGQNMRLQYPQQYPQNHPQMMNGPAQQQMINARPQQHMMQMRPQQQMYMGSQGHIIPSQQGQQQQMMMQQQQFIQQQQQQQQHQQQWTQQGGRY</sequence>
<organism evidence="9 10">
    <name type="scientific">Steinernema carpocapsae</name>
    <name type="common">Entomopathogenic nematode</name>
    <dbReference type="NCBI Taxonomy" id="34508"/>
    <lineage>
        <taxon>Eukaryota</taxon>
        <taxon>Metazoa</taxon>
        <taxon>Ecdysozoa</taxon>
        <taxon>Nematoda</taxon>
        <taxon>Chromadorea</taxon>
        <taxon>Rhabditida</taxon>
        <taxon>Tylenchina</taxon>
        <taxon>Panagrolaimomorpha</taxon>
        <taxon>Strongyloidoidea</taxon>
        <taxon>Steinernematidae</taxon>
        <taxon>Steinernema</taxon>
    </lineage>
</organism>
<dbReference type="InterPro" id="IPR050108">
    <property type="entry name" value="CDK"/>
</dbReference>
<dbReference type="SMART" id="SM00220">
    <property type="entry name" value="S_TKc"/>
    <property type="match status" value="1"/>
</dbReference>
<dbReference type="PANTHER" id="PTHR24056:SF495">
    <property type="entry name" value="CYCLIN-DEPENDENT KINASE 8-RELATED"/>
    <property type="match status" value="1"/>
</dbReference>
<keyword evidence="4" id="KW-0418">Kinase</keyword>
<dbReference type="SUPFAM" id="SSF56112">
    <property type="entry name" value="Protein kinase-like (PK-like)"/>
    <property type="match status" value="1"/>
</dbReference>
<evidence type="ECO:0000256" key="2">
    <source>
        <dbReference type="ARBA" id="ARBA00022679"/>
    </source>
</evidence>
<reference evidence="9 10" key="2">
    <citation type="journal article" date="2019" name="G3 (Bethesda)">
        <title>Hybrid Assembly of the Genome of the Entomopathogenic Nematode Steinernema carpocapsae Identifies the X-Chromosome.</title>
        <authorList>
            <person name="Serra L."/>
            <person name="Macchietto M."/>
            <person name="Macias-Munoz A."/>
            <person name="McGill C.J."/>
            <person name="Rodriguez I.M."/>
            <person name="Rodriguez B."/>
            <person name="Murad R."/>
            <person name="Mortazavi A."/>
        </authorList>
    </citation>
    <scope>NUCLEOTIDE SEQUENCE [LARGE SCALE GENOMIC DNA]</scope>
    <source>
        <strain evidence="9 10">ALL</strain>
    </source>
</reference>
<evidence type="ECO:0000313" key="9">
    <source>
        <dbReference type="EMBL" id="TKR81704.1"/>
    </source>
</evidence>
<evidence type="ECO:0000256" key="4">
    <source>
        <dbReference type="ARBA" id="ARBA00022777"/>
    </source>
</evidence>
<keyword evidence="10" id="KW-1185">Reference proteome</keyword>
<dbReference type="FunFam" id="3.30.200.20:FF:000707">
    <property type="entry name" value="Cyclin dependent kinase 19"/>
    <property type="match status" value="1"/>
</dbReference>
<dbReference type="Pfam" id="PF00069">
    <property type="entry name" value="Pkinase"/>
    <property type="match status" value="1"/>
</dbReference>
<proteinExistence type="predicted"/>
<dbReference type="PROSITE" id="PS50011">
    <property type="entry name" value="PROTEIN_KINASE_DOM"/>
    <property type="match status" value="1"/>
</dbReference>
<evidence type="ECO:0000256" key="3">
    <source>
        <dbReference type="ARBA" id="ARBA00022741"/>
    </source>
</evidence>
<evidence type="ECO:0000256" key="1">
    <source>
        <dbReference type="ARBA" id="ARBA00022527"/>
    </source>
</evidence>
<protein>
    <recommendedName>
        <fullName evidence="8">Protein kinase domain-containing protein</fullName>
    </recommendedName>
</protein>
<dbReference type="PANTHER" id="PTHR24056">
    <property type="entry name" value="CELL DIVISION PROTEIN KINASE"/>
    <property type="match status" value="1"/>
</dbReference>
<keyword evidence="2" id="KW-0808">Transferase</keyword>
<feature type="binding site" evidence="6">
    <location>
        <position position="88"/>
    </location>
    <ligand>
        <name>ATP</name>
        <dbReference type="ChEBI" id="CHEBI:30616"/>
    </ligand>
</feature>
<dbReference type="InterPro" id="IPR017441">
    <property type="entry name" value="Protein_kinase_ATP_BS"/>
</dbReference>
<dbReference type="GO" id="GO:0005524">
    <property type="term" value="F:ATP binding"/>
    <property type="evidence" value="ECO:0007669"/>
    <property type="project" value="UniProtKB-UniRule"/>
</dbReference>
<comment type="caution">
    <text evidence="9">The sequence shown here is derived from an EMBL/GenBank/DDBJ whole genome shotgun (WGS) entry which is preliminary data.</text>
</comment>
<dbReference type="OrthoDB" id="6284126at2759"/>
<reference evidence="9 10" key="1">
    <citation type="journal article" date="2015" name="Genome Biol.">
        <title>Comparative genomics of Steinernema reveals deeply conserved gene regulatory networks.</title>
        <authorList>
            <person name="Dillman A.R."/>
            <person name="Macchietto M."/>
            <person name="Porter C.F."/>
            <person name="Rogers A."/>
            <person name="Williams B."/>
            <person name="Antoshechkin I."/>
            <person name="Lee M.M."/>
            <person name="Goodwin Z."/>
            <person name="Lu X."/>
            <person name="Lewis E.E."/>
            <person name="Goodrich-Blair H."/>
            <person name="Stock S.P."/>
            <person name="Adams B.J."/>
            <person name="Sternberg P.W."/>
            <person name="Mortazavi A."/>
        </authorList>
    </citation>
    <scope>NUCLEOTIDE SEQUENCE [LARGE SCALE GENOMIC DNA]</scope>
    <source>
        <strain evidence="9 10">ALL</strain>
    </source>
</reference>
<accession>A0A4U5NFW8</accession>
<dbReference type="EMBL" id="AZBU02000004">
    <property type="protein sequence ID" value="TKR81704.1"/>
    <property type="molecule type" value="Genomic_DNA"/>
</dbReference>
<keyword evidence="1" id="KW-0723">Serine/threonine-protein kinase</keyword>
<keyword evidence="3 6" id="KW-0547">Nucleotide-binding</keyword>
<dbReference type="InterPro" id="IPR011009">
    <property type="entry name" value="Kinase-like_dom_sf"/>
</dbReference>
<feature type="region of interest" description="Disordered" evidence="7">
    <location>
        <begin position="448"/>
        <end position="478"/>
    </location>
</feature>
<dbReference type="PROSITE" id="PS00107">
    <property type="entry name" value="PROTEIN_KINASE_ATP"/>
    <property type="match status" value="1"/>
</dbReference>
<dbReference type="GO" id="GO:0004674">
    <property type="term" value="F:protein serine/threonine kinase activity"/>
    <property type="evidence" value="ECO:0007669"/>
    <property type="project" value="UniProtKB-KW"/>
</dbReference>
<dbReference type="AlphaFoldDB" id="A0A4U5NFW8"/>
<dbReference type="GO" id="GO:0005634">
    <property type="term" value="C:nucleus"/>
    <property type="evidence" value="ECO:0007669"/>
    <property type="project" value="TreeGrafter"/>
</dbReference>
<evidence type="ECO:0000256" key="7">
    <source>
        <dbReference type="SAM" id="MobiDB-lite"/>
    </source>
</evidence>
<dbReference type="Gene3D" id="3.30.200.20">
    <property type="entry name" value="Phosphorylase Kinase, domain 1"/>
    <property type="match status" value="1"/>
</dbReference>
<name>A0A4U5NFW8_STECR</name>
<dbReference type="FunFam" id="1.10.510.10:FF:000624">
    <property type="entry name" value="Mitogen-activated protein kinase"/>
    <property type="match status" value="1"/>
</dbReference>
<keyword evidence="5 6" id="KW-0067">ATP-binding</keyword>
<evidence type="ECO:0000259" key="8">
    <source>
        <dbReference type="PROSITE" id="PS50011"/>
    </source>
</evidence>
<feature type="region of interest" description="Disordered" evidence="7">
    <location>
        <begin position="1"/>
        <end position="30"/>
    </location>
</feature>
<dbReference type="STRING" id="34508.A0A4U5NFW8"/>
<dbReference type="Gene3D" id="1.10.510.10">
    <property type="entry name" value="Transferase(Phosphotransferase) domain 1"/>
    <property type="match status" value="1"/>
</dbReference>
<feature type="compositionally biased region" description="Polar residues" evidence="7">
    <location>
        <begin position="455"/>
        <end position="474"/>
    </location>
</feature>
<dbReference type="Proteomes" id="UP000298663">
    <property type="component" value="Unassembled WGS sequence"/>
</dbReference>
<gene>
    <name evidence="9" type="ORF">L596_015535</name>
</gene>
<dbReference type="CDD" id="cd07842">
    <property type="entry name" value="STKc_CDK8_like"/>
    <property type="match status" value="1"/>
</dbReference>
<dbReference type="InterPro" id="IPR000719">
    <property type="entry name" value="Prot_kinase_dom"/>
</dbReference>
<evidence type="ECO:0000256" key="6">
    <source>
        <dbReference type="PROSITE-ProRule" id="PRU10141"/>
    </source>
</evidence>
<evidence type="ECO:0000256" key="5">
    <source>
        <dbReference type="ARBA" id="ARBA00022840"/>
    </source>
</evidence>
<feature type="domain" description="Protein kinase" evidence="8">
    <location>
        <begin position="54"/>
        <end position="355"/>
    </location>
</feature>